<evidence type="ECO:0000256" key="1">
    <source>
        <dbReference type="SAM" id="Phobius"/>
    </source>
</evidence>
<name>A0A7W7ZGX7_9BACT</name>
<comment type="caution">
    <text evidence="2">The sequence shown here is derived from an EMBL/GenBank/DDBJ whole genome shotgun (WGS) entry which is preliminary data.</text>
</comment>
<reference evidence="2 3" key="1">
    <citation type="submission" date="2020-08" db="EMBL/GenBank/DDBJ databases">
        <title>Genomic Encyclopedia of Type Strains, Phase IV (KMG-V): Genome sequencing to study the core and pangenomes of soil and plant-associated prokaryotes.</title>
        <authorList>
            <person name="Whitman W."/>
        </authorList>
    </citation>
    <scope>NUCLEOTIDE SEQUENCE [LARGE SCALE GENOMIC DNA]</scope>
    <source>
        <strain evidence="2 3">M8UP14</strain>
    </source>
</reference>
<proteinExistence type="predicted"/>
<keyword evidence="3" id="KW-1185">Reference proteome</keyword>
<dbReference type="AlphaFoldDB" id="A0A7W7ZGX7"/>
<feature type="transmembrane region" description="Helical" evidence="1">
    <location>
        <begin position="147"/>
        <end position="166"/>
    </location>
</feature>
<gene>
    <name evidence="2" type="ORF">HDF16_004327</name>
</gene>
<accession>A0A7W7ZGX7</accession>
<organism evidence="2 3">
    <name type="scientific">Granulicella aggregans</name>
    <dbReference type="NCBI Taxonomy" id="474949"/>
    <lineage>
        <taxon>Bacteria</taxon>
        <taxon>Pseudomonadati</taxon>
        <taxon>Acidobacteriota</taxon>
        <taxon>Terriglobia</taxon>
        <taxon>Terriglobales</taxon>
        <taxon>Acidobacteriaceae</taxon>
        <taxon>Granulicella</taxon>
    </lineage>
</organism>
<dbReference type="RefSeq" id="WP_184221253.1">
    <property type="nucleotide sequence ID" value="NZ_JACHIP010000006.1"/>
</dbReference>
<dbReference type="Pfam" id="PF09900">
    <property type="entry name" value="DUF2127"/>
    <property type="match status" value="1"/>
</dbReference>
<dbReference type="Proteomes" id="UP000540989">
    <property type="component" value="Unassembled WGS sequence"/>
</dbReference>
<feature type="transmembrane region" description="Helical" evidence="1">
    <location>
        <begin position="29"/>
        <end position="54"/>
    </location>
</feature>
<evidence type="ECO:0000313" key="2">
    <source>
        <dbReference type="EMBL" id="MBB5059601.1"/>
    </source>
</evidence>
<keyword evidence="1" id="KW-0812">Transmembrane</keyword>
<keyword evidence="1" id="KW-1133">Transmembrane helix</keyword>
<dbReference type="EMBL" id="JACHIP010000006">
    <property type="protein sequence ID" value="MBB5059601.1"/>
    <property type="molecule type" value="Genomic_DNA"/>
</dbReference>
<keyword evidence="1" id="KW-0472">Membrane</keyword>
<sequence>MEATPHTSPVATHEEAATAESGGIHDRGLLAIAIFKMAKSAFFFCVGMGAIHLLHKDLGDEVLKLAKILHRDPESKIVTLVLEKVDLVDAHRLKQLGIGTFAYSALALTEGIGLLLERTWAEFLTLGLTVSFLPWEIYELIRHATWVKAGLFAINLAVLGYLIWLLERKGTFAKARQKWFHAR</sequence>
<protein>
    <submittedName>
        <fullName evidence="2">Uncharacterized membrane protein (DUF2068 family)</fullName>
    </submittedName>
</protein>
<dbReference type="InterPro" id="IPR021125">
    <property type="entry name" value="DUF2127"/>
</dbReference>
<evidence type="ECO:0000313" key="3">
    <source>
        <dbReference type="Proteomes" id="UP000540989"/>
    </source>
</evidence>